<organism evidence="2 3">
    <name type="scientific">Microbacterium caowuchunii</name>
    <dbReference type="NCBI Taxonomy" id="2614638"/>
    <lineage>
        <taxon>Bacteria</taxon>
        <taxon>Bacillati</taxon>
        <taxon>Actinomycetota</taxon>
        <taxon>Actinomycetes</taxon>
        <taxon>Micrococcales</taxon>
        <taxon>Microbacteriaceae</taxon>
        <taxon>Microbacterium</taxon>
    </lineage>
</organism>
<accession>A0A5N0TL78</accession>
<dbReference type="AlphaFoldDB" id="A0A5N0TL78"/>
<dbReference type="PANTHER" id="PTHR43058">
    <property type="entry name" value="SLR0655 PROTEIN"/>
    <property type="match status" value="1"/>
</dbReference>
<comment type="caution">
    <text evidence="2">The sequence shown here is derived from an EMBL/GenBank/DDBJ whole genome shotgun (WGS) entry which is preliminary data.</text>
</comment>
<evidence type="ECO:0000259" key="1">
    <source>
        <dbReference type="Pfam" id="PF04248"/>
    </source>
</evidence>
<evidence type="ECO:0000313" key="2">
    <source>
        <dbReference type="EMBL" id="KAA9135850.1"/>
    </source>
</evidence>
<name>A0A5N0TL78_9MICO</name>
<keyword evidence="3" id="KW-1185">Reference proteome</keyword>
<dbReference type="PANTHER" id="PTHR43058:SF1">
    <property type="entry name" value="DUF427 DOMAIN-CONTAINING PROTEIN"/>
    <property type="match status" value="1"/>
</dbReference>
<proteinExistence type="predicted"/>
<dbReference type="RefSeq" id="WP_150891704.1">
    <property type="nucleotide sequence ID" value="NZ_VYUY01000003.1"/>
</dbReference>
<sequence length="167" mass="18027">MKARLPVPLPTRPGQESVWAYPRPPRIERVPRRARIILGGEEIVATDDVVRVLETSHPPVYYLPIAAFADGSLVPTHGGSFCEYKGSATYFDVHGGGAVRPRAAWTYPSPSPGYELLTGRVAVYAQGMGACMIDDTEVQPQPGEYYGGWITPDVVGPFKGVPGSAGW</sequence>
<dbReference type="Pfam" id="PF04248">
    <property type="entry name" value="NTP_transf_9"/>
    <property type="match status" value="1"/>
</dbReference>
<evidence type="ECO:0000313" key="3">
    <source>
        <dbReference type="Proteomes" id="UP000326838"/>
    </source>
</evidence>
<gene>
    <name evidence="2" type="ORF">F6B40_01300</name>
</gene>
<dbReference type="InterPro" id="IPR038694">
    <property type="entry name" value="DUF427_sf"/>
</dbReference>
<dbReference type="Proteomes" id="UP000326838">
    <property type="component" value="Unassembled WGS sequence"/>
</dbReference>
<feature type="domain" description="DUF427" evidence="1">
    <location>
        <begin position="35"/>
        <end position="125"/>
    </location>
</feature>
<protein>
    <submittedName>
        <fullName evidence="2">DUF427 domain-containing protein</fullName>
    </submittedName>
</protein>
<dbReference type="EMBL" id="VYUY01000003">
    <property type="protein sequence ID" value="KAA9135850.1"/>
    <property type="molecule type" value="Genomic_DNA"/>
</dbReference>
<reference evidence="3" key="1">
    <citation type="submission" date="2019-09" db="EMBL/GenBank/DDBJ databases">
        <title>Mumia zhuanghuii sp. nov. isolated from the intestinal contents of plateau pika (Ochotona curzoniae) in the Qinghai-Tibet plateau of China.</title>
        <authorList>
            <person name="Tian Z."/>
        </authorList>
    </citation>
    <scope>NUCLEOTIDE SEQUENCE [LARGE SCALE GENOMIC DNA]</scope>
    <source>
        <strain evidence="3">L-033</strain>
    </source>
</reference>
<dbReference type="Gene3D" id="2.170.150.40">
    <property type="entry name" value="Domain of unknown function (DUF427)"/>
    <property type="match status" value="1"/>
</dbReference>
<dbReference type="InterPro" id="IPR007361">
    <property type="entry name" value="DUF427"/>
</dbReference>